<reference evidence="15 16" key="1">
    <citation type="submission" date="2020-08" db="EMBL/GenBank/DDBJ databases">
        <title>Genomic Encyclopedia of Type Strains, Phase IV (KMG-IV): sequencing the most valuable type-strain genomes for metagenomic binning, comparative biology and taxonomic classification.</title>
        <authorList>
            <person name="Goeker M."/>
        </authorList>
    </citation>
    <scope>NUCLEOTIDE SEQUENCE [LARGE SCALE GENOMIC DNA]</scope>
    <source>
        <strain evidence="15 16">DSM 21793</strain>
    </source>
</reference>
<dbReference type="RefSeq" id="WP_183771062.1">
    <property type="nucleotide sequence ID" value="NZ_JACIDK010000002.1"/>
</dbReference>
<proteinExistence type="inferred from homology"/>
<evidence type="ECO:0000313" key="15">
    <source>
        <dbReference type="EMBL" id="MBB3890716.1"/>
    </source>
</evidence>
<feature type="transmembrane region" description="Helical" evidence="13">
    <location>
        <begin position="141"/>
        <end position="158"/>
    </location>
</feature>
<keyword evidence="16" id="KW-1185">Reference proteome</keyword>
<keyword evidence="2" id="KW-0813">Transport</keyword>
<evidence type="ECO:0000256" key="6">
    <source>
        <dbReference type="ARBA" id="ARBA00022556"/>
    </source>
</evidence>
<evidence type="ECO:0000256" key="5">
    <source>
        <dbReference type="ARBA" id="ARBA00022519"/>
    </source>
</evidence>
<dbReference type="Gene3D" id="1.10.3730.20">
    <property type="match status" value="2"/>
</dbReference>
<name>A0A839ZWM2_9CAUL</name>
<dbReference type="GO" id="GO:0009245">
    <property type="term" value="P:lipid A biosynthetic process"/>
    <property type="evidence" value="ECO:0007669"/>
    <property type="project" value="UniProtKB-KW"/>
</dbReference>
<keyword evidence="5" id="KW-0997">Cell inner membrane</keyword>
<feature type="transmembrane region" description="Helical" evidence="13">
    <location>
        <begin position="170"/>
        <end position="190"/>
    </location>
</feature>
<evidence type="ECO:0000256" key="12">
    <source>
        <dbReference type="ARBA" id="ARBA00038032"/>
    </source>
</evidence>
<evidence type="ECO:0000256" key="1">
    <source>
        <dbReference type="ARBA" id="ARBA00004651"/>
    </source>
</evidence>
<evidence type="ECO:0000256" key="8">
    <source>
        <dbReference type="ARBA" id="ARBA00022985"/>
    </source>
</evidence>
<feature type="transmembrane region" description="Helical" evidence="13">
    <location>
        <begin position="6"/>
        <end position="23"/>
    </location>
</feature>
<keyword evidence="4" id="KW-0444">Lipid biosynthesis</keyword>
<dbReference type="AlphaFoldDB" id="A0A839ZWM2"/>
<feature type="transmembrane region" description="Helical" evidence="13">
    <location>
        <begin position="258"/>
        <end position="276"/>
    </location>
</feature>
<evidence type="ECO:0000256" key="3">
    <source>
        <dbReference type="ARBA" id="ARBA00022475"/>
    </source>
</evidence>
<feature type="transmembrane region" description="Helical" evidence="13">
    <location>
        <begin position="58"/>
        <end position="76"/>
    </location>
</feature>
<gene>
    <name evidence="15" type="ORF">GGQ61_001433</name>
</gene>
<feature type="transmembrane region" description="Helical" evidence="13">
    <location>
        <begin position="230"/>
        <end position="251"/>
    </location>
</feature>
<dbReference type="Pfam" id="PF00892">
    <property type="entry name" value="EamA"/>
    <property type="match status" value="2"/>
</dbReference>
<organism evidence="15 16">
    <name type="scientific">Phenylobacterium haematophilum</name>
    <dbReference type="NCBI Taxonomy" id="98513"/>
    <lineage>
        <taxon>Bacteria</taxon>
        <taxon>Pseudomonadati</taxon>
        <taxon>Pseudomonadota</taxon>
        <taxon>Alphaproteobacteria</taxon>
        <taxon>Caulobacterales</taxon>
        <taxon>Caulobacteraceae</taxon>
        <taxon>Phenylobacterium</taxon>
    </lineage>
</organism>
<keyword evidence="3" id="KW-1003">Cell membrane</keyword>
<keyword evidence="7 13" id="KW-0812">Transmembrane</keyword>
<keyword evidence="9 13" id="KW-1133">Transmembrane helix</keyword>
<accession>A0A839ZWM2</accession>
<dbReference type="GO" id="GO:0005886">
    <property type="term" value="C:plasma membrane"/>
    <property type="evidence" value="ECO:0007669"/>
    <property type="project" value="UniProtKB-SubCell"/>
</dbReference>
<feature type="domain" description="EamA" evidence="14">
    <location>
        <begin position="140"/>
        <end position="274"/>
    </location>
</feature>
<dbReference type="InterPro" id="IPR037185">
    <property type="entry name" value="EmrE-like"/>
</dbReference>
<evidence type="ECO:0000259" key="14">
    <source>
        <dbReference type="Pfam" id="PF00892"/>
    </source>
</evidence>
<comment type="subcellular location">
    <subcellularLocation>
        <location evidence="1">Cell membrane</location>
        <topology evidence="1">Multi-pass membrane protein</topology>
    </subcellularLocation>
</comment>
<feature type="domain" description="EamA" evidence="14">
    <location>
        <begin position="9"/>
        <end position="129"/>
    </location>
</feature>
<keyword evidence="11 13" id="KW-0472">Membrane</keyword>
<feature type="transmembrane region" description="Helical" evidence="13">
    <location>
        <begin position="30"/>
        <end position="52"/>
    </location>
</feature>
<dbReference type="PANTHER" id="PTHR30561:SF1">
    <property type="entry name" value="MULTIDRUG TRANSPORTER EMRE"/>
    <property type="match status" value="1"/>
</dbReference>
<sequence length="277" mass="28716">MPLSVFGIVIFAALLHASWNAIVKLAPDKLLTTILVATSAAVISALALPFLAQPARESWPFLAASTVLQVGYYLLVARAYRGADMSQAYPLMRGTAPLIVALVSRFWLGEQLSLAATGGVALICGGVLSLALGARGTSGKGVRAALLNAVVIASYTLVDGAGVRASGAPAAYTLWLNLLSGAPLLVWVLAARWRSFIPYARAHLPLGVVGGLGTLTSYGLALWAMTYAPVAVIAALRETSILFATAIAVFVLRERLTIGRILAALLIAAGAGVLRLA</sequence>
<feature type="transmembrane region" description="Helical" evidence="13">
    <location>
        <begin position="114"/>
        <end position="134"/>
    </location>
</feature>
<evidence type="ECO:0000256" key="13">
    <source>
        <dbReference type="SAM" id="Phobius"/>
    </source>
</evidence>
<dbReference type="InterPro" id="IPR000390">
    <property type="entry name" value="Small_drug/metabolite_transptr"/>
</dbReference>
<dbReference type="GO" id="GO:0009103">
    <property type="term" value="P:lipopolysaccharide biosynthetic process"/>
    <property type="evidence" value="ECO:0007669"/>
    <property type="project" value="UniProtKB-KW"/>
</dbReference>
<comment type="caution">
    <text evidence="15">The sequence shown here is derived from an EMBL/GenBank/DDBJ whole genome shotgun (WGS) entry which is preliminary data.</text>
</comment>
<protein>
    <submittedName>
        <fullName evidence="15">Drug/metabolite transporter (DMT)-like permease</fullName>
    </submittedName>
</protein>
<dbReference type="PANTHER" id="PTHR30561">
    <property type="entry name" value="SMR FAMILY PROTON-DEPENDENT DRUG EFFLUX TRANSPORTER SUGE"/>
    <property type="match status" value="1"/>
</dbReference>
<dbReference type="Proteomes" id="UP000530564">
    <property type="component" value="Unassembled WGS sequence"/>
</dbReference>
<evidence type="ECO:0000256" key="11">
    <source>
        <dbReference type="ARBA" id="ARBA00023136"/>
    </source>
</evidence>
<evidence type="ECO:0000256" key="4">
    <source>
        <dbReference type="ARBA" id="ARBA00022516"/>
    </source>
</evidence>
<dbReference type="InterPro" id="IPR000620">
    <property type="entry name" value="EamA_dom"/>
</dbReference>
<keyword evidence="6" id="KW-0441">Lipid A biosynthesis</keyword>
<evidence type="ECO:0000313" key="16">
    <source>
        <dbReference type="Proteomes" id="UP000530564"/>
    </source>
</evidence>
<dbReference type="EMBL" id="JACIDK010000002">
    <property type="protein sequence ID" value="MBB3890716.1"/>
    <property type="molecule type" value="Genomic_DNA"/>
</dbReference>
<dbReference type="SUPFAM" id="SSF103481">
    <property type="entry name" value="Multidrug resistance efflux transporter EmrE"/>
    <property type="match status" value="2"/>
</dbReference>
<keyword evidence="10" id="KW-0443">Lipid metabolism</keyword>
<feature type="transmembrane region" description="Helical" evidence="13">
    <location>
        <begin position="88"/>
        <end position="108"/>
    </location>
</feature>
<evidence type="ECO:0000256" key="10">
    <source>
        <dbReference type="ARBA" id="ARBA00023098"/>
    </source>
</evidence>
<keyword evidence="8" id="KW-0448">Lipopolysaccharide biosynthesis</keyword>
<evidence type="ECO:0000256" key="2">
    <source>
        <dbReference type="ARBA" id="ARBA00022448"/>
    </source>
</evidence>
<feature type="transmembrane region" description="Helical" evidence="13">
    <location>
        <begin position="202"/>
        <end position="224"/>
    </location>
</feature>
<dbReference type="GO" id="GO:0022857">
    <property type="term" value="F:transmembrane transporter activity"/>
    <property type="evidence" value="ECO:0007669"/>
    <property type="project" value="InterPro"/>
</dbReference>
<comment type="similarity">
    <text evidence="12">Belongs to the drug/metabolite transporter (DMT) superfamily. Small multidrug resistance (SMR) (TC 2.A.7.1) family.</text>
</comment>
<evidence type="ECO:0000256" key="7">
    <source>
        <dbReference type="ARBA" id="ARBA00022692"/>
    </source>
</evidence>
<evidence type="ECO:0000256" key="9">
    <source>
        <dbReference type="ARBA" id="ARBA00022989"/>
    </source>
</evidence>